<dbReference type="GO" id="GO:0052621">
    <property type="term" value="F:diguanylate cyclase activity"/>
    <property type="evidence" value="ECO:0007669"/>
    <property type="project" value="TreeGrafter"/>
</dbReference>
<dbReference type="PANTHER" id="PTHR45138:SF9">
    <property type="entry name" value="DIGUANYLATE CYCLASE DGCM-RELATED"/>
    <property type="match status" value="1"/>
</dbReference>
<feature type="transmembrane region" description="Helical" evidence="1">
    <location>
        <begin position="171"/>
        <end position="190"/>
    </location>
</feature>
<dbReference type="Gene3D" id="3.30.70.270">
    <property type="match status" value="1"/>
</dbReference>
<dbReference type="FunFam" id="3.30.70.270:FF:000001">
    <property type="entry name" value="Diguanylate cyclase domain protein"/>
    <property type="match status" value="1"/>
</dbReference>
<feature type="transmembrane region" description="Helical" evidence="1">
    <location>
        <begin position="270"/>
        <end position="289"/>
    </location>
</feature>
<keyword evidence="4" id="KW-1185">Reference proteome</keyword>
<feature type="transmembrane region" description="Helical" evidence="1">
    <location>
        <begin position="73"/>
        <end position="95"/>
    </location>
</feature>
<feature type="transmembrane region" description="Helical" evidence="1">
    <location>
        <begin position="44"/>
        <end position="61"/>
    </location>
</feature>
<keyword evidence="1" id="KW-0472">Membrane</keyword>
<feature type="domain" description="GGDEF" evidence="2">
    <location>
        <begin position="355"/>
        <end position="488"/>
    </location>
</feature>
<evidence type="ECO:0000259" key="2">
    <source>
        <dbReference type="PROSITE" id="PS50887"/>
    </source>
</evidence>
<keyword evidence="1" id="KW-1133">Transmembrane helix</keyword>
<dbReference type="PROSITE" id="PS50887">
    <property type="entry name" value="GGDEF"/>
    <property type="match status" value="1"/>
</dbReference>
<dbReference type="CDD" id="cd01949">
    <property type="entry name" value="GGDEF"/>
    <property type="match status" value="1"/>
</dbReference>
<sequence length="496" mass="52066">MTNAVSAVAARRIAGWHVCLAAAPLAIAAYYLLVHFGLWPGTQVALYVSANATFAACALVTARRNRELRPIMLLMAGSALAGMVADITFYFLALVNEEVAYPSVADIGYLLAYPLMAAGLLLIIRRRTPGWDGASAIDAAIIAVGAGYLVYEYIIGPTVSVTPGTFTKLVSAAYPVGDLMLIMVGARLVLGAGPRSFALRLVAGYLGTVLFADTFYSVQSLNGTYHVANFLDAIWMAGCFMFAAAVIHPSAAEMITQSNAVTPDATTSRLAVLALAAVTAPASLLIQYVTDRRPHVIAAAAVCIVLFLLVLARMAGLVRAQRLAAITDGLTGLRSRRYFEEALGNEAARAGRNGLPLGVLLLDIDHFKRVNDTYGHAGGDRVLVEVTHRLRELVRPGDVVARYGGEEFAVLLPATSPTEALDIAERVRRGVAAAPIAVGDGQLARVSVSVGVAGMPSSATVGELVLAADRALYAAKHAGRNQVAVAERITGSPLAA</sequence>
<proteinExistence type="predicted"/>
<dbReference type="GO" id="GO:0005886">
    <property type="term" value="C:plasma membrane"/>
    <property type="evidence" value="ECO:0007669"/>
    <property type="project" value="TreeGrafter"/>
</dbReference>
<dbReference type="SMART" id="SM00267">
    <property type="entry name" value="GGDEF"/>
    <property type="match status" value="1"/>
</dbReference>
<name>A0A919KBM5_9ACTN</name>
<organism evidence="3 4">
    <name type="scientific">Actinoplanes siamensis</name>
    <dbReference type="NCBI Taxonomy" id="1223317"/>
    <lineage>
        <taxon>Bacteria</taxon>
        <taxon>Bacillati</taxon>
        <taxon>Actinomycetota</taxon>
        <taxon>Actinomycetes</taxon>
        <taxon>Micromonosporales</taxon>
        <taxon>Micromonosporaceae</taxon>
        <taxon>Actinoplanes</taxon>
    </lineage>
</organism>
<gene>
    <name evidence="3" type="ORF">Asi03nite_08160</name>
</gene>
<dbReference type="InterPro" id="IPR000160">
    <property type="entry name" value="GGDEF_dom"/>
</dbReference>
<dbReference type="GO" id="GO:0043709">
    <property type="term" value="P:cell adhesion involved in single-species biofilm formation"/>
    <property type="evidence" value="ECO:0007669"/>
    <property type="project" value="TreeGrafter"/>
</dbReference>
<feature type="transmembrane region" description="Helical" evidence="1">
    <location>
        <begin position="131"/>
        <end position="151"/>
    </location>
</feature>
<dbReference type="NCBIfam" id="TIGR00254">
    <property type="entry name" value="GGDEF"/>
    <property type="match status" value="1"/>
</dbReference>
<dbReference type="InterPro" id="IPR043128">
    <property type="entry name" value="Rev_trsase/Diguanyl_cyclase"/>
</dbReference>
<dbReference type="GO" id="GO:1902201">
    <property type="term" value="P:negative regulation of bacterial-type flagellum-dependent cell motility"/>
    <property type="evidence" value="ECO:0007669"/>
    <property type="project" value="TreeGrafter"/>
</dbReference>
<dbReference type="Pfam" id="PF00990">
    <property type="entry name" value="GGDEF"/>
    <property type="match status" value="1"/>
</dbReference>
<evidence type="ECO:0000313" key="3">
    <source>
        <dbReference type="EMBL" id="GIF03278.1"/>
    </source>
</evidence>
<dbReference type="AlphaFoldDB" id="A0A919KBM5"/>
<feature type="transmembrane region" description="Helical" evidence="1">
    <location>
        <begin position="295"/>
        <end position="312"/>
    </location>
</feature>
<evidence type="ECO:0000256" key="1">
    <source>
        <dbReference type="SAM" id="Phobius"/>
    </source>
</evidence>
<reference evidence="3" key="1">
    <citation type="submission" date="2021-01" db="EMBL/GenBank/DDBJ databases">
        <title>Whole genome shotgun sequence of Actinoplanes siamensis NBRC 109076.</title>
        <authorList>
            <person name="Komaki H."/>
            <person name="Tamura T."/>
        </authorList>
    </citation>
    <scope>NUCLEOTIDE SEQUENCE</scope>
    <source>
        <strain evidence="3">NBRC 109076</strain>
    </source>
</reference>
<feature type="transmembrane region" description="Helical" evidence="1">
    <location>
        <begin position="107"/>
        <end position="124"/>
    </location>
</feature>
<dbReference type="RefSeq" id="WP_203677013.1">
    <property type="nucleotide sequence ID" value="NZ_BOMW01000008.1"/>
</dbReference>
<evidence type="ECO:0000313" key="4">
    <source>
        <dbReference type="Proteomes" id="UP000629619"/>
    </source>
</evidence>
<feature type="transmembrane region" description="Helical" evidence="1">
    <location>
        <begin position="197"/>
        <end position="218"/>
    </location>
</feature>
<feature type="transmembrane region" description="Helical" evidence="1">
    <location>
        <begin position="230"/>
        <end position="249"/>
    </location>
</feature>
<dbReference type="EMBL" id="BOMW01000008">
    <property type="protein sequence ID" value="GIF03278.1"/>
    <property type="molecule type" value="Genomic_DNA"/>
</dbReference>
<dbReference type="SUPFAM" id="SSF55073">
    <property type="entry name" value="Nucleotide cyclase"/>
    <property type="match status" value="1"/>
</dbReference>
<accession>A0A919KBM5</accession>
<comment type="caution">
    <text evidence="3">The sequence shown here is derived from an EMBL/GenBank/DDBJ whole genome shotgun (WGS) entry which is preliminary data.</text>
</comment>
<dbReference type="PANTHER" id="PTHR45138">
    <property type="entry name" value="REGULATORY COMPONENTS OF SENSORY TRANSDUCTION SYSTEM"/>
    <property type="match status" value="1"/>
</dbReference>
<keyword evidence="1" id="KW-0812">Transmembrane</keyword>
<dbReference type="InterPro" id="IPR050469">
    <property type="entry name" value="Diguanylate_Cyclase"/>
</dbReference>
<dbReference type="InterPro" id="IPR029787">
    <property type="entry name" value="Nucleotide_cyclase"/>
</dbReference>
<feature type="transmembrane region" description="Helical" evidence="1">
    <location>
        <begin position="12"/>
        <end position="32"/>
    </location>
</feature>
<dbReference type="Proteomes" id="UP000629619">
    <property type="component" value="Unassembled WGS sequence"/>
</dbReference>
<protein>
    <recommendedName>
        <fullName evidence="2">GGDEF domain-containing protein</fullName>
    </recommendedName>
</protein>